<dbReference type="RefSeq" id="WP_109251821.1">
    <property type="nucleotide sequence ID" value="NZ_QEXV01000001.1"/>
</dbReference>
<accession>A0A2U2BWZ8</accession>
<name>A0A2U2BWZ8_9PROT</name>
<dbReference type="OrthoDB" id="7359157at2"/>
<gene>
    <name evidence="4" type="ORF">DDZ18_02780</name>
</gene>
<evidence type="ECO:0000256" key="2">
    <source>
        <dbReference type="SAM" id="Phobius"/>
    </source>
</evidence>
<evidence type="ECO:0000259" key="3">
    <source>
        <dbReference type="Pfam" id="PF14238"/>
    </source>
</evidence>
<sequence>MTATPAARRRRTAAWLSSLAVLVIILAGVALWRDAARGARPEVAGPVLPDWPAQAETAQIIEITAADTMFRLVRGEDGWTMPSRGGYPVRPERIAALDGALAELRYRRVMTRDPDKLSRLGLGDPTAGGEGVRLTVVAEDGSRLADLIVGDARGETGAYIRPAGGARAYSVEGRLPDLADAGAWLGLDFMNIDPDRVAAAEIEPASGPGYRLEKPGRASRNFELRRPDGWSMITAGAGNGVAVAGARVRFRDVRPESEITRRVVARHAGGAFDGLVYAYTFRIQDGTAWATIDFQALTDDAQAEAERFDALAEGWAFRVSEDAYERMTRPLTGLAERPAPPEPEGEGG</sequence>
<organism evidence="4 5">
    <name type="scientific">Marinicauda salina</name>
    <dbReference type="NCBI Taxonomy" id="2135793"/>
    <lineage>
        <taxon>Bacteria</taxon>
        <taxon>Pseudomonadati</taxon>
        <taxon>Pseudomonadota</taxon>
        <taxon>Alphaproteobacteria</taxon>
        <taxon>Maricaulales</taxon>
        <taxon>Maricaulaceae</taxon>
        <taxon>Marinicauda</taxon>
    </lineage>
</organism>
<keyword evidence="2" id="KW-0472">Membrane</keyword>
<dbReference type="InterPro" id="IPR025641">
    <property type="entry name" value="DUF4340"/>
</dbReference>
<dbReference type="AlphaFoldDB" id="A0A2U2BWZ8"/>
<feature type="region of interest" description="Disordered" evidence="1">
    <location>
        <begin position="329"/>
        <end position="348"/>
    </location>
</feature>
<proteinExistence type="predicted"/>
<comment type="caution">
    <text evidence="4">The sequence shown here is derived from an EMBL/GenBank/DDBJ whole genome shotgun (WGS) entry which is preliminary data.</text>
</comment>
<dbReference type="EMBL" id="QEXV01000001">
    <property type="protein sequence ID" value="PWE18546.1"/>
    <property type="molecule type" value="Genomic_DNA"/>
</dbReference>
<evidence type="ECO:0000313" key="4">
    <source>
        <dbReference type="EMBL" id="PWE18546.1"/>
    </source>
</evidence>
<feature type="domain" description="DUF4340" evidence="3">
    <location>
        <begin position="79"/>
        <end position="214"/>
    </location>
</feature>
<keyword evidence="5" id="KW-1185">Reference proteome</keyword>
<dbReference type="Proteomes" id="UP000245168">
    <property type="component" value="Unassembled WGS sequence"/>
</dbReference>
<reference evidence="5" key="1">
    <citation type="submission" date="2018-05" db="EMBL/GenBank/DDBJ databases">
        <authorList>
            <person name="Liu B.-T."/>
        </authorList>
    </citation>
    <scope>NUCLEOTIDE SEQUENCE [LARGE SCALE GENOMIC DNA]</scope>
    <source>
        <strain evidence="5">WD6-1</strain>
    </source>
</reference>
<keyword evidence="2" id="KW-0812">Transmembrane</keyword>
<keyword evidence="2" id="KW-1133">Transmembrane helix</keyword>
<feature type="transmembrane region" description="Helical" evidence="2">
    <location>
        <begin position="12"/>
        <end position="32"/>
    </location>
</feature>
<protein>
    <recommendedName>
        <fullName evidence="3">DUF4340 domain-containing protein</fullName>
    </recommendedName>
</protein>
<dbReference type="Pfam" id="PF14238">
    <property type="entry name" value="DUF4340"/>
    <property type="match status" value="1"/>
</dbReference>
<evidence type="ECO:0000256" key="1">
    <source>
        <dbReference type="SAM" id="MobiDB-lite"/>
    </source>
</evidence>
<evidence type="ECO:0000313" key="5">
    <source>
        <dbReference type="Proteomes" id="UP000245168"/>
    </source>
</evidence>